<reference evidence="1 2" key="1">
    <citation type="submission" date="2019-05" db="EMBL/GenBank/DDBJ databases">
        <title>Another draft genome of Portunus trituberculatus and its Hox gene families provides insights of decapod evolution.</title>
        <authorList>
            <person name="Jeong J.-H."/>
            <person name="Song I."/>
            <person name="Kim S."/>
            <person name="Choi T."/>
            <person name="Kim D."/>
            <person name="Ryu S."/>
            <person name="Kim W."/>
        </authorList>
    </citation>
    <scope>NUCLEOTIDE SEQUENCE [LARGE SCALE GENOMIC DNA]</scope>
    <source>
        <tissue evidence="1">Muscle</tissue>
    </source>
</reference>
<dbReference type="AlphaFoldDB" id="A0A5B7E214"/>
<organism evidence="1 2">
    <name type="scientific">Portunus trituberculatus</name>
    <name type="common">Swimming crab</name>
    <name type="synonym">Neptunus trituberculatus</name>
    <dbReference type="NCBI Taxonomy" id="210409"/>
    <lineage>
        <taxon>Eukaryota</taxon>
        <taxon>Metazoa</taxon>
        <taxon>Ecdysozoa</taxon>
        <taxon>Arthropoda</taxon>
        <taxon>Crustacea</taxon>
        <taxon>Multicrustacea</taxon>
        <taxon>Malacostraca</taxon>
        <taxon>Eumalacostraca</taxon>
        <taxon>Eucarida</taxon>
        <taxon>Decapoda</taxon>
        <taxon>Pleocyemata</taxon>
        <taxon>Brachyura</taxon>
        <taxon>Eubrachyura</taxon>
        <taxon>Portunoidea</taxon>
        <taxon>Portunidae</taxon>
        <taxon>Portuninae</taxon>
        <taxon>Portunus</taxon>
    </lineage>
</organism>
<evidence type="ECO:0000313" key="2">
    <source>
        <dbReference type="Proteomes" id="UP000324222"/>
    </source>
</evidence>
<evidence type="ECO:0000313" key="1">
    <source>
        <dbReference type="EMBL" id="MPC27186.1"/>
    </source>
</evidence>
<protein>
    <recommendedName>
        <fullName evidence="3">MADF domain-containing protein</fullName>
    </recommendedName>
</protein>
<name>A0A5B7E214_PORTR</name>
<keyword evidence="2" id="KW-1185">Reference proteome</keyword>
<evidence type="ECO:0008006" key="3">
    <source>
        <dbReference type="Google" id="ProtNLM"/>
    </source>
</evidence>
<dbReference type="Proteomes" id="UP000324222">
    <property type="component" value="Unassembled WGS sequence"/>
</dbReference>
<comment type="caution">
    <text evidence="1">The sequence shown here is derived from an EMBL/GenBank/DDBJ whole genome shotgun (WGS) entry which is preliminary data.</text>
</comment>
<sequence>MWFLEIEKKIFELVREEQHIWDPRSALYSEKSLCESLFDEIAATLQELFPSMQSGVGGKD</sequence>
<proteinExistence type="predicted"/>
<gene>
    <name evidence="1" type="ORF">E2C01_020352</name>
</gene>
<dbReference type="EMBL" id="VSRR010001705">
    <property type="protein sequence ID" value="MPC27186.1"/>
    <property type="molecule type" value="Genomic_DNA"/>
</dbReference>
<accession>A0A5B7E214</accession>